<dbReference type="Pfam" id="PF00188">
    <property type="entry name" value="CAP"/>
    <property type="match status" value="1"/>
</dbReference>
<dbReference type="SMART" id="SM00198">
    <property type="entry name" value="SCP"/>
    <property type="match status" value="1"/>
</dbReference>
<keyword evidence="4" id="KW-1185">Reference proteome</keyword>
<dbReference type="InterPro" id="IPR018244">
    <property type="entry name" value="Allrgn_V5/Tpx1_CS"/>
</dbReference>
<dbReference type="GO" id="GO:0005576">
    <property type="term" value="C:extracellular region"/>
    <property type="evidence" value="ECO:0007669"/>
    <property type="project" value="InterPro"/>
</dbReference>
<feature type="signal peptide" evidence="1">
    <location>
        <begin position="1"/>
        <end position="19"/>
    </location>
</feature>
<reference evidence="3" key="1">
    <citation type="submission" date="2020-05" db="EMBL/GenBank/DDBJ databases">
        <title>Phylogenomic resolution of chytrid fungi.</title>
        <authorList>
            <person name="Stajich J.E."/>
            <person name="Amses K."/>
            <person name="Simmons R."/>
            <person name="Seto K."/>
            <person name="Myers J."/>
            <person name="Bonds A."/>
            <person name="Quandt C.A."/>
            <person name="Barry K."/>
            <person name="Liu P."/>
            <person name="Grigoriev I."/>
            <person name="Longcore J.E."/>
            <person name="James T.Y."/>
        </authorList>
    </citation>
    <scope>NUCLEOTIDE SEQUENCE</scope>
    <source>
        <strain evidence="3">JEL0379</strain>
    </source>
</reference>
<dbReference type="EMBL" id="JADGJQ010000009">
    <property type="protein sequence ID" value="KAJ3182320.1"/>
    <property type="molecule type" value="Genomic_DNA"/>
</dbReference>
<dbReference type="AlphaFoldDB" id="A0AAD5TNR9"/>
<dbReference type="SUPFAM" id="SSF55797">
    <property type="entry name" value="PR-1-like"/>
    <property type="match status" value="1"/>
</dbReference>
<accession>A0AAD5TNR9</accession>
<dbReference type="PRINTS" id="PR00838">
    <property type="entry name" value="V5ALLERGEN"/>
</dbReference>
<sequence>MFKLVTGLLAVSFASVAFAAPVSDKVGVPQISPAAKAAAPPAAGGLPISTAAHFTPDIDINACLSAHNTARAQDGRRALSWSTDLQSAAQQWADTEAAGGGAEHHSGVYGENLYQMWGFTPASAAPTCADALAAWVAEKPNFPVGGRIGDGDFGSYGHYTQVIWGTTTQVGCGVSVRQDSTLNAYVVCRYDPP</sequence>
<dbReference type="InterPro" id="IPR002413">
    <property type="entry name" value="V5_allergen-like"/>
</dbReference>
<dbReference type="PRINTS" id="PR00837">
    <property type="entry name" value="V5TPXLIKE"/>
</dbReference>
<keyword evidence="1" id="KW-0732">Signal</keyword>
<evidence type="ECO:0000313" key="3">
    <source>
        <dbReference type="EMBL" id="KAJ3182320.1"/>
    </source>
</evidence>
<feature type="domain" description="SCP" evidence="2">
    <location>
        <begin position="58"/>
        <end position="193"/>
    </location>
</feature>
<dbReference type="PANTHER" id="PTHR10334">
    <property type="entry name" value="CYSTEINE-RICH SECRETORY PROTEIN-RELATED"/>
    <property type="match status" value="1"/>
</dbReference>
<dbReference type="PROSITE" id="PS01009">
    <property type="entry name" value="CRISP_1"/>
    <property type="match status" value="1"/>
</dbReference>
<dbReference type="InterPro" id="IPR014044">
    <property type="entry name" value="CAP_dom"/>
</dbReference>
<dbReference type="Gene3D" id="3.40.33.10">
    <property type="entry name" value="CAP"/>
    <property type="match status" value="1"/>
</dbReference>
<evidence type="ECO:0000256" key="1">
    <source>
        <dbReference type="SAM" id="SignalP"/>
    </source>
</evidence>
<gene>
    <name evidence="3" type="ORF">HDU87_008482</name>
</gene>
<dbReference type="InterPro" id="IPR035940">
    <property type="entry name" value="CAP_sf"/>
</dbReference>
<evidence type="ECO:0000313" key="4">
    <source>
        <dbReference type="Proteomes" id="UP001212152"/>
    </source>
</evidence>
<comment type="caution">
    <text evidence="3">The sequence shown here is derived from an EMBL/GenBank/DDBJ whole genome shotgun (WGS) entry which is preliminary data.</text>
</comment>
<protein>
    <recommendedName>
        <fullName evidence="2">SCP domain-containing protein</fullName>
    </recommendedName>
</protein>
<organism evidence="3 4">
    <name type="scientific">Geranomyces variabilis</name>
    <dbReference type="NCBI Taxonomy" id="109894"/>
    <lineage>
        <taxon>Eukaryota</taxon>
        <taxon>Fungi</taxon>
        <taxon>Fungi incertae sedis</taxon>
        <taxon>Chytridiomycota</taxon>
        <taxon>Chytridiomycota incertae sedis</taxon>
        <taxon>Chytridiomycetes</taxon>
        <taxon>Spizellomycetales</taxon>
        <taxon>Powellomycetaceae</taxon>
        <taxon>Geranomyces</taxon>
    </lineage>
</organism>
<feature type="chain" id="PRO_5042165781" description="SCP domain-containing protein" evidence="1">
    <location>
        <begin position="20"/>
        <end position="193"/>
    </location>
</feature>
<name>A0AAD5TNR9_9FUNG</name>
<evidence type="ECO:0000259" key="2">
    <source>
        <dbReference type="SMART" id="SM00198"/>
    </source>
</evidence>
<proteinExistence type="predicted"/>
<dbReference type="InterPro" id="IPR001283">
    <property type="entry name" value="CRISP-related"/>
</dbReference>
<dbReference type="Proteomes" id="UP001212152">
    <property type="component" value="Unassembled WGS sequence"/>
</dbReference>